<dbReference type="Pfam" id="PF02289">
    <property type="entry name" value="MCH"/>
    <property type="match status" value="1"/>
</dbReference>
<proteinExistence type="inferred from homology"/>
<dbReference type="RefSeq" id="WP_175225156.1">
    <property type="nucleotide sequence ID" value="NZ_CADIKH010000003.1"/>
</dbReference>
<dbReference type="GO" id="GO:0005737">
    <property type="term" value="C:cytoplasm"/>
    <property type="evidence" value="ECO:0007669"/>
    <property type="project" value="UniProtKB-SubCell"/>
</dbReference>
<accession>A0A6J5D6F4</accession>
<evidence type="ECO:0000256" key="9">
    <source>
        <dbReference type="ARBA" id="ARBA00022801"/>
    </source>
</evidence>
<keyword evidence="14" id="KW-1185">Reference proteome</keyword>
<comment type="catalytic activity">
    <reaction evidence="11 12">
        <text>5,10-methenyl-5,6,7,8-tetrahydromethanopterin + H2O = N(5)-formyl-5,6,7,8-tetrahydromethanopterin + H(+)</text>
        <dbReference type="Rhea" id="RHEA:19053"/>
        <dbReference type="ChEBI" id="CHEBI:15377"/>
        <dbReference type="ChEBI" id="CHEBI:15378"/>
        <dbReference type="ChEBI" id="CHEBI:58018"/>
        <dbReference type="ChEBI" id="CHEBI:58337"/>
        <dbReference type="EC" id="3.5.4.27"/>
    </reaction>
</comment>
<evidence type="ECO:0000256" key="3">
    <source>
        <dbReference type="ARBA" id="ARBA00005087"/>
    </source>
</evidence>
<dbReference type="Gene3D" id="3.10.340.11">
    <property type="entry name" value="Methenyltetrahydromethanopterin Cyclohydrolase, Chain A, domain 1"/>
    <property type="match status" value="1"/>
</dbReference>
<evidence type="ECO:0000256" key="12">
    <source>
        <dbReference type="HAMAP-Rule" id="MF_00486"/>
    </source>
</evidence>
<dbReference type="EC" id="3.5.4.27" evidence="5 12"/>
<evidence type="ECO:0000256" key="5">
    <source>
        <dbReference type="ARBA" id="ARBA00012765"/>
    </source>
</evidence>
<evidence type="ECO:0000313" key="13">
    <source>
        <dbReference type="EMBL" id="CAB3748944.1"/>
    </source>
</evidence>
<dbReference type="EMBL" id="CADIKH010000003">
    <property type="protein sequence ID" value="CAB3748944.1"/>
    <property type="molecule type" value="Genomic_DNA"/>
</dbReference>
<dbReference type="HAMAP" id="MF_00486">
    <property type="entry name" value="McH"/>
    <property type="match status" value="1"/>
</dbReference>
<comment type="similarity">
    <text evidence="4 12">Belongs to the MCH family.</text>
</comment>
<evidence type="ECO:0000256" key="7">
    <source>
        <dbReference type="ARBA" id="ARBA00022490"/>
    </source>
</evidence>
<comment type="function">
    <text evidence="1 12">Catalyzes the hydrolysis of methenyl-H(4)MPT(+) to 5-formyl-H(4)MPT.</text>
</comment>
<evidence type="ECO:0000256" key="2">
    <source>
        <dbReference type="ARBA" id="ARBA00004496"/>
    </source>
</evidence>
<evidence type="ECO:0000313" key="14">
    <source>
        <dbReference type="Proteomes" id="UP000494363"/>
    </source>
</evidence>
<comment type="subcellular location">
    <subcellularLocation>
        <location evidence="2 12">Cytoplasm</location>
    </subcellularLocation>
</comment>
<keyword evidence="7 12" id="KW-0963">Cytoplasm</keyword>
<evidence type="ECO:0000256" key="8">
    <source>
        <dbReference type="ARBA" id="ARBA00022563"/>
    </source>
</evidence>
<evidence type="ECO:0000256" key="4">
    <source>
        <dbReference type="ARBA" id="ARBA00006902"/>
    </source>
</evidence>
<dbReference type="CDD" id="cd00545">
    <property type="entry name" value="MCH"/>
    <property type="match status" value="1"/>
</dbReference>
<evidence type="ECO:0000256" key="1">
    <source>
        <dbReference type="ARBA" id="ARBA00004058"/>
    </source>
</evidence>
<dbReference type="SUPFAM" id="SSF56199">
    <property type="entry name" value="Methenyltetrahydromethanopterin cyclohydrolase"/>
    <property type="match status" value="1"/>
</dbReference>
<dbReference type="NCBIfam" id="TIGR03120">
    <property type="entry name" value="one_C_mch"/>
    <property type="match status" value="1"/>
</dbReference>
<sequence>MTSPHEPANPSHALSHNKLSVNRLAEPLVEQLLADAARLRIDVSRTASGTTIVDAGVAARGSVAAGVQIARICMGGLGHVAPRVAAEREPLWPTMIEVHTSTPVLACLGSQYAGWSLAASKEQNNGKKFFSLGSGPARALACKEPLFDELGYRDRHDSGALVMEVNQLPPQAVIDKVLNDCGLAPERLTIVVTPTQSIAGTVQVVARVVEVALHKAHVLGVPLDGIVEASGIAPLPPPAPDALAAMGRTNDAILYGGRVHLTVTDDALARRLAAELPSWNSRDYGRPFADVFASFNHDFYQIDPALFAPAEAWISSLESGATYYGGRLDGALLHRQWDGAADPLATSTPASGQSDAGPQ</sequence>
<dbReference type="UniPathway" id="UPA00562">
    <property type="reaction ID" value="UER00703"/>
</dbReference>
<dbReference type="GO" id="GO:0006730">
    <property type="term" value="P:one-carbon metabolic process"/>
    <property type="evidence" value="ECO:0007669"/>
    <property type="project" value="UniProtKB-UniRule"/>
</dbReference>
<dbReference type="AlphaFoldDB" id="A0A6J5D6F4"/>
<dbReference type="InterPro" id="IPR003209">
    <property type="entry name" value="METHMP_CycHdrlase"/>
</dbReference>
<evidence type="ECO:0000256" key="10">
    <source>
        <dbReference type="ARBA" id="ARBA00030468"/>
    </source>
</evidence>
<name>A0A6J5D6F4_9BURK</name>
<dbReference type="Proteomes" id="UP000494363">
    <property type="component" value="Unassembled WGS sequence"/>
</dbReference>
<keyword evidence="9 12" id="KW-0378">Hydrolase</keyword>
<comment type="pathway">
    <text evidence="3 12">One-carbon metabolism; formaldehyde degradation; formate from formaldehyde (H(4)MPT route): step 3/5.</text>
</comment>
<reference evidence="13 14" key="1">
    <citation type="submission" date="2020-04" db="EMBL/GenBank/DDBJ databases">
        <authorList>
            <person name="De Canck E."/>
        </authorList>
    </citation>
    <scope>NUCLEOTIDE SEQUENCE [LARGE SCALE GENOMIC DNA]</scope>
    <source>
        <strain evidence="13 14">LMG 29542</strain>
    </source>
</reference>
<dbReference type="Gene3D" id="3.30.1030.10">
    <property type="entry name" value="Methenyltetrahydromethanopterin Cyclohydrolase, Chain A, domain 2"/>
    <property type="match status" value="1"/>
</dbReference>
<organism evidence="13 14">
    <name type="scientific">Paraburkholderia humisilvae</name>
    <dbReference type="NCBI Taxonomy" id="627669"/>
    <lineage>
        <taxon>Bacteria</taxon>
        <taxon>Pseudomonadati</taxon>
        <taxon>Pseudomonadota</taxon>
        <taxon>Betaproteobacteria</taxon>
        <taxon>Burkholderiales</taxon>
        <taxon>Burkholderiaceae</taxon>
        <taxon>Paraburkholderia</taxon>
    </lineage>
</organism>
<keyword evidence="8 12" id="KW-0554">One-carbon metabolism</keyword>
<protein>
    <recommendedName>
        <fullName evidence="6 12">Methenyltetrahydromethanopterin cyclohydrolase</fullName>
        <ecNumber evidence="5 12">3.5.4.27</ecNumber>
    </recommendedName>
    <alternativeName>
        <fullName evidence="10 12">Methenyl-H4MPT cyclohydrolase</fullName>
    </alternativeName>
</protein>
<dbReference type="GO" id="GO:0018759">
    <property type="term" value="F:methenyltetrahydromethanopterin cyclohydrolase activity"/>
    <property type="evidence" value="ECO:0007669"/>
    <property type="project" value="UniProtKB-UniRule"/>
</dbReference>
<dbReference type="GO" id="GO:0046294">
    <property type="term" value="P:formaldehyde catabolic process"/>
    <property type="evidence" value="ECO:0007669"/>
    <property type="project" value="UniProtKB-UniRule"/>
</dbReference>
<evidence type="ECO:0000256" key="6">
    <source>
        <dbReference type="ARBA" id="ARBA00020597"/>
    </source>
</evidence>
<evidence type="ECO:0000256" key="11">
    <source>
        <dbReference type="ARBA" id="ARBA00048684"/>
    </source>
</evidence>
<gene>
    <name evidence="12 13" type="primary">mch</name>
    <name evidence="13" type="ORF">LMG29542_00807</name>
</gene>